<organism evidence="1">
    <name type="scientific">Octopus bimaculoides</name>
    <name type="common">California two-spotted octopus</name>
    <dbReference type="NCBI Taxonomy" id="37653"/>
    <lineage>
        <taxon>Eukaryota</taxon>
        <taxon>Metazoa</taxon>
        <taxon>Spiralia</taxon>
        <taxon>Lophotrochozoa</taxon>
        <taxon>Mollusca</taxon>
        <taxon>Cephalopoda</taxon>
        <taxon>Coleoidea</taxon>
        <taxon>Octopodiformes</taxon>
        <taxon>Octopoda</taxon>
        <taxon>Incirrata</taxon>
        <taxon>Octopodidae</taxon>
        <taxon>Octopus</taxon>
    </lineage>
</organism>
<dbReference type="EMBL" id="KQ421224">
    <property type="protein sequence ID" value="KOF78024.1"/>
    <property type="molecule type" value="Genomic_DNA"/>
</dbReference>
<proteinExistence type="predicted"/>
<gene>
    <name evidence="1" type="ORF">OCBIM_22031368mg</name>
</gene>
<accession>A0A0L8GMD1</accession>
<reference evidence="1" key="1">
    <citation type="submission" date="2015-07" db="EMBL/GenBank/DDBJ databases">
        <title>MeaNS - Measles Nucleotide Surveillance Program.</title>
        <authorList>
            <person name="Tran T."/>
            <person name="Druce J."/>
        </authorList>
    </citation>
    <scope>NUCLEOTIDE SEQUENCE</scope>
    <source>
        <strain evidence="1">UCB-OBI-ISO-001</strain>
        <tissue evidence="1">Gonad</tissue>
    </source>
</reference>
<dbReference type="AlphaFoldDB" id="A0A0L8GMD1"/>
<protein>
    <submittedName>
        <fullName evidence="1">Uncharacterized protein</fullName>
    </submittedName>
</protein>
<sequence>MKCGLGPYGILFPSKQYIFTVPLPVINHRSSCKVLPILLRKICRKISRHHQQMITKDIQIKLDIFLFTFVLFKEALKILEFVEHCFYKRFMPPPSSLNFHASCSLKCIEDLISFAFIEQVDLRFKC</sequence>
<name>A0A0L8GMD1_OCTBM</name>
<evidence type="ECO:0000313" key="1">
    <source>
        <dbReference type="EMBL" id="KOF78024.1"/>
    </source>
</evidence>